<sequence length="95" mass="10684">MILRDRAAVLRYCEAVSRQSSKQSIRPRDGAILHANIDPALIEHLDRARAMVGGVTRTRYISELLTQSMSEVDEQGVPTWWDTAPRQQALPLGKN</sequence>
<evidence type="ECO:0000313" key="2">
    <source>
        <dbReference type="Proteomes" id="UP000016498"/>
    </source>
</evidence>
<dbReference type="Proteomes" id="UP000016498">
    <property type="component" value="Unassembled WGS sequence"/>
</dbReference>
<dbReference type="AlphaFoldDB" id="U1Q7W4"/>
<name>U1Q7W4_9ACTO</name>
<comment type="caution">
    <text evidence="1">The sequence shown here is derived from an EMBL/GenBank/DDBJ whole genome shotgun (WGS) entry which is preliminary data.</text>
</comment>
<organism evidence="1 2">
    <name type="scientific">Actinomyces johnsonii F0510</name>
    <dbReference type="NCBI Taxonomy" id="1227262"/>
    <lineage>
        <taxon>Bacteria</taxon>
        <taxon>Bacillati</taxon>
        <taxon>Actinomycetota</taxon>
        <taxon>Actinomycetes</taxon>
        <taxon>Actinomycetales</taxon>
        <taxon>Actinomycetaceae</taxon>
        <taxon>Actinomyces</taxon>
    </lineage>
</organism>
<dbReference type="PATRIC" id="fig|1227262.3.peg.5"/>
<gene>
    <name evidence="1" type="ORF">HMPREF1549_00006</name>
</gene>
<accession>U1Q7W4</accession>
<proteinExistence type="predicted"/>
<evidence type="ECO:0000313" key="1">
    <source>
        <dbReference type="EMBL" id="ERH23900.1"/>
    </source>
</evidence>
<reference evidence="1 2" key="1">
    <citation type="submission" date="2013-06" db="EMBL/GenBank/DDBJ databases">
        <authorList>
            <person name="Weinstock G."/>
            <person name="Sodergren E."/>
            <person name="Lobos E.A."/>
            <person name="Fulton L."/>
            <person name="Fulton R."/>
            <person name="Courtney L."/>
            <person name="Fronick C."/>
            <person name="O'Laughlin M."/>
            <person name="Godfrey J."/>
            <person name="Wilson R.M."/>
            <person name="Miner T."/>
            <person name="Farmer C."/>
            <person name="Delehaunty K."/>
            <person name="Cordes M."/>
            <person name="Minx P."/>
            <person name="Tomlinson C."/>
            <person name="Chen J."/>
            <person name="Wollam A."/>
            <person name="Pepin K.H."/>
            <person name="Bhonagiri V."/>
            <person name="Zhang X."/>
            <person name="Warren W."/>
            <person name="Mitreva M."/>
            <person name="Mardis E.R."/>
            <person name="Wilson R.K."/>
        </authorList>
    </citation>
    <scope>NUCLEOTIDE SEQUENCE [LARGE SCALE GENOMIC DNA]</scope>
    <source>
        <strain evidence="1 2">F0510</strain>
    </source>
</reference>
<protein>
    <submittedName>
        <fullName evidence="1">Uncharacterized protein</fullName>
    </submittedName>
</protein>
<dbReference type="HOGENOM" id="CLU_184203_0_0_11"/>
<dbReference type="EMBL" id="AWSD01000001">
    <property type="protein sequence ID" value="ERH23900.1"/>
    <property type="molecule type" value="Genomic_DNA"/>
</dbReference>